<sequence>MSQFMQHRKDLDVLRAISVVSVVLFHTGVAGVDAGFLGVDIFFVISGYLMSQMILKSMESDKFIVLDFYQRRVRRIVPLLLFVLIVCTPIAWYLLGPNSLKSYGQSLVATVLLSNNILLALTSGYWDLDSDFKPLVHTWSLGVEEQFYLLLPLLLIFFKKYRLLKQAVYFITAVVLCSVVYIGLTGSYLDSKSFYLPQFRFWELLSGALVALVERRTKLEFNPVLKLFIYRVLLVSVLVVVISFDRNPDSYYEWVSTPLIVIITSLIIYLNCNDDYFNDSRVGRILAYVGLISYGLYLWHQPIFAFYRAASVDEPKPLEYFFLIVFAVIVSVITYKFIETPLRNKDNFKKLKTGLVLCIVSLILVCIGMFFHFSGGVPGRFNGYENAEEGIKYNERIRELSKIKDRSFDEAVVLIYGNSFARDFANVLLEAGVAKNSIFYLEKGLGSCIDDKQKKIIQELQLSFDVSTFVYGSHNYRIDCYERDVNALREVGIEKMYVVGPKHFGYSVDAYVHSDISERRTAYATPSHTSKNADQVFKEGLPTFAYISMLDLLAPPDVNGVVRLFNQEGNPLMVDRVHLTRDGAEFIATNENAIQFIQQMVSH</sequence>
<dbReference type="InterPro" id="IPR050879">
    <property type="entry name" value="Acyltransferase_3"/>
</dbReference>
<dbReference type="Pfam" id="PF01757">
    <property type="entry name" value="Acyl_transf_3"/>
    <property type="match status" value="1"/>
</dbReference>
<dbReference type="PANTHER" id="PTHR23028:SF53">
    <property type="entry name" value="ACYL_TRANSF_3 DOMAIN-CONTAINING PROTEIN"/>
    <property type="match status" value="1"/>
</dbReference>
<evidence type="ECO:0000313" key="4">
    <source>
        <dbReference type="Proteomes" id="UP001329151"/>
    </source>
</evidence>
<feature type="transmembrane region" description="Helical" evidence="1">
    <location>
        <begin position="195"/>
        <end position="213"/>
    </location>
</feature>
<dbReference type="GO" id="GO:0009103">
    <property type="term" value="P:lipopolysaccharide biosynthetic process"/>
    <property type="evidence" value="ECO:0007669"/>
    <property type="project" value="TreeGrafter"/>
</dbReference>
<keyword evidence="1" id="KW-1133">Transmembrane helix</keyword>
<feature type="transmembrane region" description="Helical" evidence="1">
    <location>
        <begin position="76"/>
        <end position="95"/>
    </location>
</feature>
<feature type="transmembrane region" description="Helical" evidence="1">
    <location>
        <begin position="225"/>
        <end position="244"/>
    </location>
</feature>
<feature type="transmembrane region" description="Helical" evidence="1">
    <location>
        <begin position="320"/>
        <end position="338"/>
    </location>
</feature>
<protein>
    <recommendedName>
        <fullName evidence="2">Acyltransferase 3 domain-containing protein</fullName>
    </recommendedName>
</protein>
<dbReference type="GO" id="GO:0016020">
    <property type="term" value="C:membrane"/>
    <property type="evidence" value="ECO:0007669"/>
    <property type="project" value="TreeGrafter"/>
</dbReference>
<feature type="transmembrane region" description="Helical" evidence="1">
    <location>
        <begin position="12"/>
        <end position="29"/>
    </location>
</feature>
<feature type="domain" description="Acyltransferase 3" evidence="2">
    <location>
        <begin position="9"/>
        <end position="335"/>
    </location>
</feature>
<evidence type="ECO:0000256" key="1">
    <source>
        <dbReference type="SAM" id="Phobius"/>
    </source>
</evidence>
<gene>
    <name evidence="3" type="ORF">RGQ30_02690</name>
</gene>
<keyword evidence="1" id="KW-0812">Transmembrane</keyword>
<dbReference type="Proteomes" id="UP001329151">
    <property type="component" value="Chromosome"/>
</dbReference>
<keyword evidence="1" id="KW-0472">Membrane</keyword>
<dbReference type="KEGG" id="lto:RGQ30_02690"/>
<organism evidence="3 4">
    <name type="scientific">Limnobacter thiooxidans</name>
    <dbReference type="NCBI Taxonomy" id="131080"/>
    <lineage>
        <taxon>Bacteria</taxon>
        <taxon>Pseudomonadati</taxon>
        <taxon>Pseudomonadota</taxon>
        <taxon>Betaproteobacteria</taxon>
        <taxon>Burkholderiales</taxon>
        <taxon>Burkholderiaceae</taxon>
        <taxon>Limnobacter</taxon>
    </lineage>
</organism>
<keyword evidence="4" id="KW-1185">Reference proteome</keyword>
<evidence type="ECO:0000313" key="3">
    <source>
        <dbReference type="EMBL" id="BET24768.1"/>
    </source>
</evidence>
<dbReference type="EMBL" id="AP028947">
    <property type="protein sequence ID" value="BET24768.1"/>
    <property type="molecule type" value="Genomic_DNA"/>
</dbReference>
<accession>A0AA86IX75</accession>
<proteinExistence type="predicted"/>
<feature type="transmembrane region" description="Helical" evidence="1">
    <location>
        <begin position="35"/>
        <end position="55"/>
    </location>
</feature>
<dbReference type="RefSeq" id="WP_338284641.1">
    <property type="nucleotide sequence ID" value="NZ_AP028947.1"/>
</dbReference>
<name>A0AA86IX75_9BURK</name>
<reference evidence="3 4" key="1">
    <citation type="submission" date="2023-10" db="EMBL/GenBank/DDBJ databases">
        <title>Complete Genome Sequence of Limnobacter thiooxidans CS-K2T, Isolated from freshwater lake sediments in Bavaria, Germany.</title>
        <authorList>
            <person name="Naruki M."/>
            <person name="Watanabe A."/>
            <person name="Warashina T."/>
            <person name="Morita T."/>
            <person name="Arakawa K."/>
        </authorList>
    </citation>
    <scope>NUCLEOTIDE SEQUENCE [LARGE SCALE GENOMIC DNA]</scope>
    <source>
        <strain evidence="3 4">CS-K2</strain>
    </source>
</reference>
<dbReference type="AlphaFoldDB" id="A0AA86IX75"/>
<feature type="transmembrane region" description="Helical" evidence="1">
    <location>
        <begin position="250"/>
        <end position="270"/>
    </location>
</feature>
<feature type="transmembrane region" description="Helical" evidence="1">
    <location>
        <begin position="282"/>
        <end position="300"/>
    </location>
</feature>
<dbReference type="GO" id="GO:0016747">
    <property type="term" value="F:acyltransferase activity, transferring groups other than amino-acyl groups"/>
    <property type="evidence" value="ECO:0007669"/>
    <property type="project" value="InterPro"/>
</dbReference>
<dbReference type="PANTHER" id="PTHR23028">
    <property type="entry name" value="ACETYLTRANSFERASE"/>
    <property type="match status" value="1"/>
</dbReference>
<feature type="transmembrane region" description="Helical" evidence="1">
    <location>
        <begin position="354"/>
        <end position="373"/>
    </location>
</feature>
<evidence type="ECO:0000259" key="2">
    <source>
        <dbReference type="Pfam" id="PF01757"/>
    </source>
</evidence>
<feature type="transmembrane region" description="Helical" evidence="1">
    <location>
        <begin position="167"/>
        <end position="189"/>
    </location>
</feature>
<dbReference type="InterPro" id="IPR002656">
    <property type="entry name" value="Acyl_transf_3_dom"/>
</dbReference>